<keyword evidence="7" id="KW-1185">Reference proteome</keyword>
<dbReference type="AlphaFoldDB" id="A0A840AQ61"/>
<evidence type="ECO:0000256" key="5">
    <source>
        <dbReference type="ARBA" id="ARBA00024029"/>
    </source>
</evidence>
<keyword evidence="3 6" id="KW-0378">Hydrolase</keyword>
<protein>
    <submittedName>
        <fullName evidence="6">Creatinine amidohydrolase</fullName>
        <ecNumber evidence="6">3.5.2.10</ecNumber>
    </submittedName>
</protein>
<dbReference type="Gene3D" id="3.40.50.10310">
    <property type="entry name" value="Creatininase"/>
    <property type="match status" value="1"/>
</dbReference>
<comment type="similarity">
    <text evidence="5">Belongs to the creatininase superfamily.</text>
</comment>
<dbReference type="Proteomes" id="UP000553963">
    <property type="component" value="Unassembled WGS sequence"/>
</dbReference>
<organism evidence="6 7">
    <name type="scientific">Kaistia hirudinis</name>
    <dbReference type="NCBI Taxonomy" id="1293440"/>
    <lineage>
        <taxon>Bacteria</taxon>
        <taxon>Pseudomonadati</taxon>
        <taxon>Pseudomonadota</taxon>
        <taxon>Alphaproteobacteria</taxon>
        <taxon>Hyphomicrobiales</taxon>
        <taxon>Kaistiaceae</taxon>
        <taxon>Kaistia</taxon>
    </lineage>
</organism>
<dbReference type="Pfam" id="PF02633">
    <property type="entry name" value="Creatininase"/>
    <property type="match status" value="1"/>
</dbReference>
<evidence type="ECO:0000313" key="6">
    <source>
        <dbReference type="EMBL" id="MBB3932500.1"/>
    </source>
</evidence>
<gene>
    <name evidence="6" type="ORF">GGR25_003558</name>
</gene>
<dbReference type="InterPro" id="IPR024087">
    <property type="entry name" value="Creatininase-like_sf"/>
</dbReference>
<evidence type="ECO:0000256" key="1">
    <source>
        <dbReference type="ARBA" id="ARBA00001947"/>
    </source>
</evidence>
<dbReference type="InterPro" id="IPR003785">
    <property type="entry name" value="Creatininase/forma_Hydrolase"/>
</dbReference>
<evidence type="ECO:0000256" key="3">
    <source>
        <dbReference type="ARBA" id="ARBA00022801"/>
    </source>
</evidence>
<dbReference type="PANTHER" id="PTHR35005:SF1">
    <property type="entry name" value="2-AMINO-5-FORMYLAMINO-6-RIBOSYLAMINOPYRIMIDIN-4(3H)-ONE 5'-MONOPHOSPHATE DEFORMYLASE"/>
    <property type="match status" value="1"/>
</dbReference>
<evidence type="ECO:0000256" key="2">
    <source>
        <dbReference type="ARBA" id="ARBA00022723"/>
    </source>
</evidence>
<dbReference type="PANTHER" id="PTHR35005">
    <property type="entry name" value="3-DEHYDRO-SCYLLO-INOSOSE HYDROLASE"/>
    <property type="match status" value="1"/>
</dbReference>
<dbReference type="GO" id="GO:0009231">
    <property type="term" value="P:riboflavin biosynthetic process"/>
    <property type="evidence" value="ECO:0007669"/>
    <property type="project" value="TreeGrafter"/>
</dbReference>
<evidence type="ECO:0000313" key="7">
    <source>
        <dbReference type="Proteomes" id="UP000553963"/>
    </source>
</evidence>
<proteinExistence type="inferred from homology"/>
<comment type="cofactor">
    <cofactor evidence="1">
        <name>Zn(2+)</name>
        <dbReference type="ChEBI" id="CHEBI:29105"/>
    </cofactor>
</comment>
<dbReference type="EC" id="3.5.2.10" evidence="6"/>
<dbReference type="GO" id="GO:0016811">
    <property type="term" value="F:hydrolase activity, acting on carbon-nitrogen (but not peptide) bonds, in linear amides"/>
    <property type="evidence" value="ECO:0007669"/>
    <property type="project" value="TreeGrafter"/>
</dbReference>
<comment type="caution">
    <text evidence="6">The sequence shown here is derived from an EMBL/GenBank/DDBJ whole genome shotgun (WGS) entry which is preliminary data.</text>
</comment>
<dbReference type="SUPFAM" id="SSF102215">
    <property type="entry name" value="Creatininase"/>
    <property type="match status" value="1"/>
</dbReference>
<keyword evidence="2" id="KW-0479">Metal-binding</keyword>
<dbReference type="GO" id="GO:0046872">
    <property type="term" value="F:metal ion binding"/>
    <property type="evidence" value="ECO:0007669"/>
    <property type="project" value="UniProtKB-KW"/>
</dbReference>
<reference evidence="6 7" key="1">
    <citation type="submission" date="2020-08" db="EMBL/GenBank/DDBJ databases">
        <title>Genomic Encyclopedia of Type Strains, Phase IV (KMG-IV): sequencing the most valuable type-strain genomes for metagenomic binning, comparative biology and taxonomic classification.</title>
        <authorList>
            <person name="Goeker M."/>
        </authorList>
    </citation>
    <scope>NUCLEOTIDE SEQUENCE [LARGE SCALE GENOMIC DNA]</scope>
    <source>
        <strain evidence="6 7">DSM 25966</strain>
    </source>
</reference>
<dbReference type="RefSeq" id="WP_183400122.1">
    <property type="nucleotide sequence ID" value="NZ_JACIDS010000004.1"/>
</dbReference>
<name>A0A840AQ61_9HYPH</name>
<keyword evidence="4" id="KW-0862">Zinc</keyword>
<evidence type="ECO:0000256" key="4">
    <source>
        <dbReference type="ARBA" id="ARBA00022833"/>
    </source>
</evidence>
<accession>A0A840AQ61</accession>
<dbReference type="EMBL" id="JACIDS010000004">
    <property type="protein sequence ID" value="MBB3932500.1"/>
    <property type="molecule type" value="Genomic_DNA"/>
</dbReference>
<dbReference type="GO" id="GO:0047789">
    <property type="term" value="F:creatininase activity"/>
    <property type="evidence" value="ECO:0007669"/>
    <property type="project" value="UniProtKB-EC"/>
</dbReference>
<sequence length="274" mass="29361">MTAALPPSRLWMDLTTVEAAALPPETVALLPVTAVEQHGPHLPVGTDAYINRGIVTRMLEMLPRDVPLLVLPEQTVGTSEEHRDFAGSLSHRPARLMEIWTDVLSCITNSPVRRLIIFNSHGGQTGLLAPATLELRVRHGLFAAYASWFDAGYPDGLFTDEEIHYGLHGGTIETSLMLAIRPDLVRMGKIADFPSRAIELDTTTRHLSANPGYGRLGGFGWKAQDLQATGVTGNAAAATAEAGQKLLDHLAAALAALVTDMTAASLMMGDGRPL</sequence>